<protein>
    <submittedName>
        <fullName evidence="4">23S rRNA (Guanosine-2'-O-)-methyltransferase RlmB</fullName>
    </submittedName>
</protein>
<proteinExistence type="predicted"/>
<dbReference type="InterPro" id="IPR029026">
    <property type="entry name" value="tRNA_m1G_MTases_N"/>
</dbReference>
<gene>
    <name evidence="4" type="primary">rlmB</name>
    <name evidence="4" type="ORF">GCM10011365_23420</name>
</gene>
<dbReference type="InterPro" id="IPR029028">
    <property type="entry name" value="Alpha/beta_knot_MTases"/>
</dbReference>
<dbReference type="InterPro" id="IPR013123">
    <property type="entry name" value="SpoU_subst-bd"/>
</dbReference>
<dbReference type="GO" id="GO:0008173">
    <property type="term" value="F:RNA methyltransferase activity"/>
    <property type="evidence" value="ECO:0007669"/>
    <property type="project" value="InterPro"/>
</dbReference>
<evidence type="ECO:0000256" key="1">
    <source>
        <dbReference type="ARBA" id="ARBA00022603"/>
    </source>
</evidence>
<dbReference type="PANTHER" id="PTHR46429:SF1">
    <property type="entry name" value="23S RRNA (GUANOSINE-2'-O-)-METHYLTRANSFERASE RLMB"/>
    <property type="match status" value="1"/>
</dbReference>
<keyword evidence="1" id="KW-0489">Methyltransferase</keyword>
<dbReference type="EMBL" id="BMEO01000014">
    <property type="protein sequence ID" value="GGG01535.1"/>
    <property type="molecule type" value="Genomic_DNA"/>
</dbReference>
<keyword evidence="2" id="KW-0808">Transferase</keyword>
<dbReference type="SMART" id="SM00967">
    <property type="entry name" value="SpoU_sub_bind"/>
    <property type="match status" value="1"/>
</dbReference>
<dbReference type="Pfam" id="PF00588">
    <property type="entry name" value="SpoU_methylase"/>
    <property type="match status" value="1"/>
</dbReference>
<dbReference type="CDD" id="cd18103">
    <property type="entry name" value="SpoU-like_RlmB"/>
    <property type="match status" value="1"/>
</dbReference>
<reference evidence="4" key="2">
    <citation type="submission" date="2020-09" db="EMBL/GenBank/DDBJ databases">
        <authorList>
            <person name="Sun Q."/>
            <person name="Zhou Y."/>
        </authorList>
    </citation>
    <scope>NUCLEOTIDE SEQUENCE</scope>
    <source>
        <strain evidence="4">CGMCC 1.12181</strain>
    </source>
</reference>
<reference evidence="4" key="1">
    <citation type="journal article" date="2014" name="Int. J. Syst. Evol. Microbiol.">
        <title>Complete genome sequence of Corynebacterium casei LMG S-19264T (=DSM 44701T), isolated from a smear-ripened cheese.</title>
        <authorList>
            <consortium name="US DOE Joint Genome Institute (JGI-PGF)"/>
            <person name="Walter F."/>
            <person name="Albersmeier A."/>
            <person name="Kalinowski J."/>
            <person name="Ruckert C."/>
        </authorList>
    </citation>
    <scope>NUCLEOTIDE SEQUENCE</scope>
    <source>
        <strain evidence="4">CGMCC 1.12181</strain>
    </source>
</reference>
<feature type="domain" description="RNA 2-O ribose methyltransferase substrate binding" evidence="3">
    <location>
        <begin position="4"/>
        <end position="79"/>
    </location>
</feature>
<dbReference type="Proteomes" id="UP000605253">
    <property type="component" value="Unassembled WGS sequence"/>
</dbReference>
<dbReference type="Gene3D" id="3.40.1280.10">
    <property type="match status" value="1"/>
</dbReference>
<dbReference type="SUPFAM" id="SSF55315">
    <property type="entry name" value="L30e-like"/>
    <property type="match status" value="1"/>
</dbReference>
<dbReference type="NCBIfam" id="TIGR00186">
    <property type="entry name" value="rRNA_methyl_3"/>
    <property type="match status" value="1"/>
</dbReference>
<sequence>MRRIIFGIHAVEQAFKAGEAVDKVWLQKDSNNKRLQKLKQLLDRHHVISVESVSTAHLDQMCAEKHQGVVAEIAQAALKTERQLKNDVNDWQVPLILVLDGLEDPRNLGACLRSAAAAGVTAVIISKNQSAPITATTHKTAAGAIAHLDIYQVSNMARALEIIKAAGVWVYGTDCDTGSTSIYQQSLTGSVALVMGNEGTGLRHLVKQTCDHLVHIPMSADWDSLNVAVATGVVLFEAVRQRSQKS</sequence>
<evidence type="ECO:0000313" key="4">
    <source>
        <dbReference type="EMBL" id="GGG01535.1"/>
    </source>
</evidence>
<dbReference type="AlphaFoldDB" id="A0A917CVW9"/>
<evidence type="ECO:0000313" key="5">
    <source>
        <dbReference type="Proteomes" id="UP000605253"/>
    </source>
</evidence>
<dbReference type="GO" id="GO:0032259">
    <property type="term" value="P:methylation"/>
    <property type="evidence" value="ECO:0007669"/>
    <property type="project" value="UniProtKB-KW"/>
</dbReference>
<dbReference type="GO" id="GO:0005829">
    <property type="term" value="C:cytosol"/>
    <property type="evidence" value="ECO:0007669"/>
    <property type="project" value="TreeGrafter"/>
</dbReference>
<dbReference type="InterPro" id="IPR004441">
    <property type="entry name" value="rRNA_MeTrfase_TrmH"/>
</dbReference>
<dbReference type="Gene3D" id="3.30.1330.30">
    <property type="match status" value="1"/>
</dbReference>
<name>A0A917CVW9_9GAMM</name>
<keyword evidence="5" id="KW-1185">Reference proteome</keyword>
<dbReference type="GO" id="GO:0006396">
    <property type="term" value="P:RNA processing"/>
    <property type="evidence" value="ECO:0007669"/>
    <property type="project" value="InterPro"/>
</dbReference>
<dbReference type="RefSeq" id="WP_188365946.1">
    <property type="nucleotide sequence ID" value="NZ_BAABJF010000020.1"/>
</dbReference>
<evidence type="ECO:0000259" key="3">
    <source>
        <dbReference type="SMART" id="SM00967"/>
    </source>
</evidence>
<dbReference type="InterPro" id="IPR029064">
    <property type="entry name" value="Ribosomal_eL30-like_sf"/>
</dbReference>
<dbReference type="GO" id="GO:0003723">
    <property type="term" value="F:RNA binding"/>
    <property type="evidence" value="ECO:0007669"/>
    <property type="project" value="InterPro"/>
</dbReference>
<evidence type="ECO:0000256" key="2">
    <source>
        <dbReference type="ARBA" id="ARBA00022679"/>
    </source>
</evidence>
<organism evidence="4 5">
    <name type="scientific">Marinicella pacifica</name>
    <dbReference type="NCBI Taxonomy" id="1171543"/>
    <lineage>
        <taxon>Bacteria</taxon>
        <taxon>Pseudomonadati</taxon>
        <taxon>Pseudomonadota</taxon>
        <taxon>Gammaproteobacteria</taxon>
        <taxon>Lysobacterales</taxon>
        <taxon>Marinicellaceae</taxon>
        <taxon>Marinicella</taxon>
    </lineage>
</organism>
<dbReference type="PANTHER" id="PTHR46429">
    <property type="entry name" value="23S RRNA (GUANOSINE-2'-O-)-METHYLTRANSFERASE RLMB"/>
    <property type="match status" value="1"/>
</dbReference>
<comment type="caution">
    <text evidence="4">The sequence shown here is derived from an EMBL/GenBank/DDBJ whole genome shotgun (WGS) entry which is preliminary data.</text>
</comment>
<dbReference type="InterPro" id="IPR001537">
    <property type="entry name" value="SpoU_MeTrfase"/>
</dbReference>
<dbReference type="SUPFAM" id="SSF75217">
    <property type="entry name" value="alpha/beta knot"/>
    <property type="match status" value="1"/>
</dbReference>
<dbReference type="Pfam" id="PF08032">
    <property type="entry name" value="SpoU_sub_bind"/>
    <property type="match status" value="1"/>
</dbReference>
<accession>A0A917CVW9</accession>